<gene>
    <name evidence="2" type="ORF">Q763_08310</name>
</gene>
<evidence type="ECO:0000313" key="3">
    <source>
        <dbReference type="Proteomes" id="UP000030129"/>
    </source>
</evidence>
<keyword evidence="1" id="KW-0472">Membrane</keyword>
<dbReference type="AlphaFoldDB" id="A0A0A2LNY3"/>
<dbReference type="EMBL" id="JRLV01000007">
    <property type="protein sequence ID" value="KGO81634.1"/>
    <property type="molecule type" value="Genomic_DNA"/>
</dbReference>
<evidence type="ECO:0000256" key="1">
    <source>
        <dbReference type="SAM" id="Phobius"/>
    </source>
</evidence>
<reference evidence="2 3" key="1">
    <citation type="submission" date="2013-09" db="EMBL/GenBank/DDBJ databases">
        <authorList>
            <person name="Zeng Z."/>
            <person name="Chen C."/>
        </authorList>
    </citation>
    <scope>NUCLEOTIDE SEQUENCE [LARGE SCALE GENOMIC DNA]</scope>
    <source>
        <strain evidence="2 3">F44-8</strain>
    </source>
</reference>
<dbReference type="STRING" id="1406840.Q763_08310"/>
<feature type="transmembrane region" description="Helical" evidence="1">
    <location>
        <begin position="7"/>
        <end position="25"/>
    </location>
</feature>
<proteinExistence type="predicted"/>
<keyword evidence="1" id="KW-0812">Transmembrane</keyword>
<dbReference type="RefSeq" id="WP_035133026.1">
    <property type="nucleotide sequence ID" value="NZ_JRLV01000007.1"/>
</dbReference>
<accession>A0A0A2LNY3</accession>
<comment type="caution">
    <text evidence="2">The sequence shown here is derived from an EMBL/GenBank/DDBJ whole genome shotgun (WGS) entry which is preliminary data.</text>
</comment>
<dbReference type="eggNOG" id="ENOG50339TD">
    <property type="taxonomic scope" value="Bacteria"/>
</dbReference>
<name>A0A0A2LNY3_9FLAO</name>
<protein>
    <submittedName>
        <fullName evidence="2">Uncharacterized protein</fullName>
    </submittedName>
</protein>
<dbReference type="Proteomes" id="UP000030129">
    <property type="component" value="Unassembled WGS sequence"/>
</dbReference>
<evidence type="ECO:0000313" key="2">
    <source>
        <dbReference type="EMBL" id="KGO81634.1"/>
    </source>
</evidence>
<keyword evidence="1" id="KW-1133">Transmembrane helix</keyword>
<keyword evidence="3" id="KW-1185">Reference proteome</keyword>
<organism evidence="2 3">
    <name type="scientific">Flavobacterium beibuense F44-8</name>
    <dbReference type="NCBI Taxonomy" id="1406840"/>
    <lineage>
        <taxon>Bacteria</taxon>
        <taxon>Pseudomonadati</taxon>
        <taxon>Bacteroidota</taxon>
        <taxon>Flavobacteriia</taxon>
        <taxon>Flavobacteriales</taxon>
        <taxon>Flavobacteriaceae</taxon>
        <taxon>Flavobacterium</taxon>
    </lineage>
</organism>
<sequence length="172" mass="19729">MKKKINVILIIVVIALWGGIGYRFLSNYFFTPDQPVLSTNFDSNTDIDNIFVQRDTFVMEPIKRDPFLNKIKSDSKSILVRNNSTNNTVKPKQVVTHSSTEIKTYWPKIEYYGYIKSGDNKELVLLNINGFVKKMHVGENGSGVTVNKISRDSIEVSFNKENKVIIRHSRLN</sequence>